<feature type="chain" id="PRO_5030836764" description="Fibronectin type-III domain-containing protein" evidence="2">
    <location>
        <begin position="32"/>
        <end position="752"/>
    </location>
</feature>
<evidence type="ECO:0000256" key="2">
    <source>
        <dbReference type="SAM" id="SignalP"/>
    </source>
</evidence>
<keyword evidence="2" id="KW-0732">Signal</keyword>
<comment type="caution">
    <text evidence="4">The sequence shown here is derived from an EMBL/GenBank/DDBJ whole genome shotgun (WGS) entry which is preliminary data.</text>
</comment>
<gene>
    <name evidence="4" type="ORF">EDM21_15630</name>
</gene>
<dbReference type="EMBL" id="RHLK01000008">
    <property type="protein sequence ID" value="MVP00940.1"/>
    <property type="molecule type" value="Genomic_DNA"/>
</dbReference>
<feature type="signal peptide" evidence="2">
    <location>
        <begin position="1"/>
        <end position="31"/>
    </location>
</feature>
<dbReference type="InterPro" id="IPR036116">
    <property type="entry name" value="FN3_sf"/>
</dbReference>
<feature type="region of interest" description="Disordered" evidence="1">
    <location>
        <begin position="80"/>
        <end position="107"/>
    </location>
</feature>
<dbReference type="InterPro" id="IPR003961">
    <property type="entry name" value="FN3_dom"/>
</dbReference>
<organism evidence="4 5">
    <name type="scientific">Paenibacillus lutrae</name>
    <dbReference type="NCBI Taxonomy" id="2078573"/>
    <lineage>
        <taxon>Bacteria</taxon>
        <taxon>Bacillati</taxon>
        <taxon>Bacillota</taxon>
        <taxon>Bacilli</taxon>
        <taxon>Bacillales</taxon>
        <taxon>Paenibacillaceae</taxon>
        <taxon>Paenibacillus</taxon>
    </lineage>
</organism>
<dbReference type="OrthoDB" id="151636at2"/>
<dbReference type="InterPro" id="IPR057708">
    <property type="entry name" value="DUF7948"/>
</dbReference>
<dbReference type="Gene3D" id="2.60.40.10">
    <property type="entry name" value="Immunoglobulins"/>
    <property type="match status" value="2"/>
</dbReference>
<accession>A0A7X3K0C3</accession>
<protein>
    <recommendedName>
        <fullName evidence="3">Fibronectin type-III domain-containing protein</fullName>
    </recommendedName>
</protein>
<dbReference type="SUPFAM" id="SSF49265">
    <property type="entry name" value="Fibronectin type III"/>
    <property type="match status" value="1"/>
</dbReference>
<dbReference type="RefSeq" id="WP_157336873.1">
    <property type="nucleotide sequence ID" value="NZ_RHLK01000008.1"/>
</dbReference>
<evidence type="ECO:0000313" key="5">
    <source>
        <dbReference type="Proteomes" id="UP000490800"/>
    </source>
</evidence>
<feature type="compositionally biased region" description="Basic and acidic residues" evidence="1">
    <location>
        <begin position="81"/>
        <end position="99"/>
    </location>
</feature>
<dbReference type="InterPro" id="IPR013783">
    <property type="entry name" value="Ig-like_fold"/>
</dbReference>
<evidence type="ECO:0000256" key="1">
    <source>
        <dbReference type="SAM" id="MobiDB-lite"/>
    </source>
</evidence>
<evidence type="ECO:0000259" key="3">
    <source>
        <dbReference type="PROSITE" id="PS50853"/>
    </source>
</evidence>
<dbReference type="Proteomes" id="UP000490800">
    <property type="component" value="Unassembled WGS sequence"/>
</dbReference>
<evidence type="ECO:0000313" key="4">
    <source>
        <dbReference type="EMBL" id="MVP00940.1"/>
    </source>
</evidence>
<keyword evidence="5" id="KW-1185">Reference proteome</keyword>
<dbReference type="SMART" id="SM00060">
    <property type="entry name" value="FN3"/>
    <property type="match status" value="2"/>
</dbReference>
<name>A0A7X3K0C3_9BACL</name>
<feature type="domain" description="Fibronectin type-III" evidence="3">
    <location>
        <begin position="616"/>
        <end position="700"/>
    </location>
</feature>
<sequence length="752" mass="84404">MKVQKKMFKLFLSFMISLCLVMNLFPTVNYANSASEKVDFNESSAVEDQTTAKTASLQLTEKQTVIDDLLEKQAASQSFLAREKSDKKHSKEIEKDRTPNSKTFLNKDNTRTTLMSNEPLHYKEGQTWKEINTSIQTDSADKEYELGVKENSFQVKFNKKSKQPIKFSSDSNFVTYEALNSHNVTGITKDNSITYTDAWDNTDLIYMVNPSDLKMLVHLKNEKAPKKYSFKLKTGGVQSKLNSDGSVDFLDKKGELQFSIPPMWVKDSSSEELRYDRLKVSLNTTKEGQVLEIILDDKGLVYPLVIDPTTVTKEARATGPRIGLSVEFPSISSLEVIEASFTSTTGFKIRTPGHWGDYPNARGGMMTYSFLNGPNVTVFNNYILTGQHTFKISGDNIRAIKSGQWYIKNATAEVPVYVEDGNEITGFVTSFSASITYGIPDAPVISLSNDNWTNQPVTASITAPASTRELKYRLINQSTGTTGNWAIYTGPVSITHEGSTIIEAQAIDQEGYPSKIASSTVRIDRTPPSIPLNLRIHSVTDSVLRLTWDESINPNGPTRYDLFNGNDYILTTTPYYASVSLQTLNEANVFTIRAKDAAGNISAPSESFIYRLVPDAPTDLKIVEETTDSVSFTWEHSNKTDVQYYEIYNNNNLIEKTFTNNVQLDVFFLFKINSFTVKAINYAGKVSAPSNIVSYTSNLPDINDARYYYDLNGRLKFQRLSDKEILYYQYDPNGNLIKKTLRKTSVDGNIIP</sequence>
<proteinExistence type="predicted"/>
<reference evidence="4 5" key="1">
    <citation type="journal article" date="2019" name="Microorganisms">
        <title>Paenibacillus lutrae sp. nov., A Chitinolytic Species Isolated from A River Otter in Castril Natural Park, Granada, Spain.</title>
        <authorList>
            <person name="Rodriguez M."/>
            <person name="Reina J.C."/>
            <person name="Bejar V."/>
            <person name="Llamas I."/>
        </authorList>
    </citation>
    <scope>NUCLEOTIDE SEQUENCE [LARGE SCALE GENOMIC DNA]</scope>
    <source>
        <strain evidence="4 5">N10</strain>
    </source>
</reference>
<dbReference type="Pfam" id="PF25778">
    <property type="entry name" value="DUF7948"/>
    <property type="match status" value="1"/>
</dbReference>
<dbReference type="AlphaFoldDB" id="A0A7X3K0C3"/>
<dbReference type="CDD" id="cd00063">
    <property type="entry name" value="FN3"/>
    <property type="match status" value="1"/>
</dbReference>
<dbReference type="PROSITE" id="PS50853">
    <property type="entry name" value="FN3"/>
    <property type="match status" value="1"/>
</dbReference>